<gene>
    <name evidence="2" type="ORF">V7S43_018652</name>
</gene>
<organism evidence="2 3">
    <name type="scientific">Phytophthora oleae</name>
    <dbReference type="NCBI Taxonomy" id="2107226"/>
    <lineage>
        <taxon>Eukaryota</taxon>
        <taxon>Sar</taxon>
        <taxon>Stramenopiles</taxon>
        <taxon>Oomycota</taxon>
        <taxon>Peronosporomycetes</taxon>
        <taxon>Peronosporales</taxon>
        <taxon>Peronosporaceae</taxon>
        <taxon>Phytophthora</taxon>
    </lineage>
</organism>
<reference evidence="2 3" key="1">
    <citation type="submission" date="2024-09" db="EMBL/GenBank/DDBJ databases">
        <title>Genome sequencing and assembly of Phytophthora oleae, isolate VK10A, causative agent of rot of olive drupes.</title>
        <authorList>
            <person name="Conti Taguali S."/>
            <person name="Riolo M."/>
            <person name="La Spada F."/>
            <person name="Cacciola S.O."/>
            <person name="Dionisio G."/>
        </authorList>
    </citation>
    <scope>NUCLEOTIDE SEQUENCE [LARGE SCALE GENOMIC DNA]</scope>
    <source>
        <strain evidence="2 3">VK10A</strain>
    </source>
</reference>
<evidence type="ECO:0000313" key="2">
    <source>
        <dbReference type="EMBL" id="KAL3656505.1"/>
    </source>
</evidence>
<dbReference type="AlphaFoldDB" id="A0ABD3EPZ7"/>
<dbReference type="EMBL" id="JBIMZQ010000080">
    <property type="protein sequence ID" value="KAL3656505.1"/>
    <property type="molecule type" value="Genomic_DNA"/>
</dbReference>
<dbReference type="Proteomes" id="UP001632037">
    <property type="component" value="Unassembled WGS sequence"/>
</dbReference>
<comment type="caution">
    <text evidence="2">The sequence shown here is derived from an EMBL/GenBank/DDBJ whole genome shotgun (WGS) entry which is preliminary data.</text>
</comment>
<dbReference type="SUPFAM" id="SSF82199">
    <property type="entry name" value="SET domain"/>
    <property type="match status" value="1"/>
</dbReference>
<feature type="region of interest" description="Disordered" evidence="1">
    <location>
        <begin position="180"/>
        <end position="203"/>
    </location>
</feature>
<protein>
    <recommendedName>
        <fullName evidence="4">PiggyBac transposable element-derived protein domain-containing protein</fullName>
    </recommendedName>
</protein>
<keyword evidence="3" id="KW-1185">Reference proteome</keyword>
<feature type="region of interest" description="Disordered" evidence="1">
    <location>
        <begin position="225"/>
        <end position="274"/>
    </location>
</feature>
<accession>A0ABD3EPZ7</accession>
<evidence type="ECO:0000256" key="1">
    <source>
        <dbReference type="SAM" id="MobiDB-lite"/>
    </source>
</evidence>
<sequence>MKVSPLSNYKNFKGSCYSGPPISRVGKTAFESRLEAEALRGIDDLVDLTLEEEDSETILVANGDDLTKASKCEVPAHSEVIVLDDTSDEEYQTVLDRAINTGTTPVDGFADSIDVGAVNLNGQVNILPEVICLYGSSDSDLSSNNISHDFRPANTVGGVEISASSIKPDSSQEVIYIDESSDETDTRTDENGCGVDDYNAPSDKQTTNAEIEIDDMEITRMGISNDVEVQDGPDDNAVYEGDDETEMSEKRNQSPESMHRSGNARKSHQYTSADAVPWSDEVEEISHTENPSKILVPDLGSMDWCGCERICRPECTIQGSVGYSVFTTKQSFAGAFVTEYAGVLTTHDYKKDKKRISDYTIGLDTRSSRKEKLWIESRDKR</sequence>
<evidence type="ECO:0000313" key="3">
    <source>
        <dbReference type="Proteomes" id="UP001632037"/>
    </source>
</evidence>
<evidence type="ECO:0008006" key="4">
    <source>
        <dbReference type="Google" id="ProtNLM"/>
    </source>
</evidence>
<proteinExistence type="predicted"/>
<name>A0ABD3EPZ7_9STRA</name>
<dbReference type="InterPro" id="IPR046341">
    <property type="entry name" value="SET_dom_sf"/>
</dbReference>
<feature type="compositionally biased region" description="Basic and acidic residues" evidence="1">
    <location>
        <begin position="247"/>
        <end position="259"/>
    </location>
</feature>